<evidence type="ECO:0000313" key="3">
    <source>
        <dbReference type="Proteomes" id="UP001165679"/>
    </source>
</evidence>
<feature type="chain" id="PRO_5041455090" evidence="1">
    <location>
        <begin position="22"/>
        <end position="374"/>
    </location>
</feature>
<comment type="caution">
    <text evidence="2">The sequence shown here is derived from an EMBL/GenBank/DDBJ whole genome shotgun (WGS) entry which is preliminary data.</text>
</comment>
<dbReference type="EMBL" id="JAPDNT010000007">
    <property type="protein sequence ID" value="MCW3475217.1"/>
    <property type="molecule type" value="Genomic_DNA"/>
</dbReference>
<keyword evidence="3" id="KW-1185">Reference proteome</keyword>
<dbReference type="Gene3D" id="3.40.190.10">
    <property type="entry name" value="Periplasmic binding protein-like II"/>
    <property type="match status" value="2"/>
</dbReference>
<reference evidence="2" key="2">
    <citation type="submission" date="2022-10" db="EMBL/GenBank/DDBJ databases">
        <authorList>
            <person name="Trinh H.N."/>
        </authorList>
    </citation>
    <scope>NUCLEOTIDE SEQUENCE</scope>
    <source>
        <strain evidence="2">RN2-1</strain>
    </source>
</reference>
<protein>
    <submittedName>
        <fullName evidence="2">TAXI family TRAP transporter solute-binding subunit</fullName>
    </submittedName>
</protein>
<dbReference type="NCBIfam" id="TIGR02122">
    <property type="entry name" value="TRAP_TAXI"/>
    <property type="match status" value="1"/>
</dbReference>
<evidence type="ECO:0000313" key="2">
    <source>
        <dbReference type="EMBL" id="MCW3475217.1"/>
    </source>
</evidence>
<evidence type="ECO:0000256" key="1">
    <source>
        <dbReference type="SAM" id="SignalP"/>
    </source>
</evidence>
<dbReference type="Pfam" id="PF16868">
    <property type="entry name" value="NMT1_3"/>
    <property type="match status" value="1"/>
</dbReference>
<dbReference type="PANTHER" id="PTHR42941:SF1">
    <property type="entry name" value="SLL1037 PROTEIN"/>
    <property type="match status" value="1"/>
</dbReference>
<proteinExistence type="predicted"/>
<dbReference type="AlphaFoldDB" id="A0AA42CHQ4"/>
<reference evidence="2" key="1">
    <citation type="submission" date="2022-09" db="EMBL/GenBank/DDBJ databases">
        <title>Rhodovastum sp. nov. RN2-1 isolated from soil in Seongnam, South Korea.</title>
        <authorList>
            <person name="Le N.T."/>
        </authorList>
    </citation>
    <scope>NUCLEOTIDE SEQUENCE</scope>
    <source>
        <strain evidence="2">RN2-1</strain>
    </source>
</reference>
<dbReference type="Proteomes" id="UP001165679">
    <property type="component" value="Unassembled WGS sequence"/>
</dbReference>
<name>A0AA42CHQ4_9PROT</name>
<keyword evidence="1" id="KW-0732">Signal</keyword>
<accession>A0AA42CHQ4</accession>
<dbReference type="InterPro" id="IPR011852">
    <property type="entry name" value="TRAP_TAXI"/>
</dbReference>
<dbReference type="SUPFAM" id="SSF53850">
    <property type="entry name" value="Periplasmic binding protein-like II"/>
    <property type="match status" value="1"/>
</dbReference>
<organism evidence="2 3">
    <name type="scientific">Limobrevibacterium gyesilva</name>
    <dbReference type="NCBI Taxonomy" id="2991712"/>
    <lineage>
        <taxon>Bacteria</taxon>
        <taxon>Pseudomonadati</taxon>
        <taxon>Pseudomonadota</taxon>
        <taxon>Alphaproteobacteria</taxon>
        <taxon>Acetobacterales</taxon>
        <taxon>Acetobacteraceae</taxon>
        <taxon>Limobrevibacterium</taxon>
    </lineage>
</organism>
<feature type="signal peptide" evidence="1">
    <location>
        <begin position="1"/>
        <end position="21"/>
    </location>
</feature>
<dbReference type="RefSeq" id="WP_264713912.1">
    <property type="nucleotide sequence ID" value="NZ_JAPDNT010000007.1"/>
</dbReference>
<gene>
    <name evidence="2" type="ORF">OL599_11610</name>
</gene>
<sequence>MISRTLRLVFLVACLAPLAGAAALAQGALPTNDAAVMRANAGTVGIVSGGVDGTYIRIAADLAAVLDDGDRLRVLALIGKGSVGNISDIMFLRGVDIGIVQSDALAYVRREKLFPGVDQSVEYITKLYDEELHILARKDIASLQDLAGKTVNVDVRGSGSAMTVSLVLDALGISAKLANDDQNTALEKLKNGEIAAIGYVTGKPARLFTGIAPDTGLHFLPVAMTPALLDTYLPSSLGHAEYPALVPEGADVETLAVGSVMAAYGWPPNTERYRKVARFVAAFFDKFPSFLKPPRHPKWKEVNLAAQVPGWTRFPAAQEWLRLQTAGGAGEGALRQDFNAFLAQSGGARPAMTDQERAALFQQFLVWQRQRATQ</sequence>
<dbReference type="PANTHER" id="PTHR42941">
    <property type="entry name" value="SLL1037 PROTEIN"/>
    <property type="match status" value="1"/>
</dbReference>